<dbReference type="PROSITE" id="PS51343">
    <property type="entry name" value="PII_GLNB_DOM"/>
    <property type="match status" value="1"/>
</dbReference>
<dbReference type="AlphaFoldDB" id="A0A0A7EJB9"/>
<dbReference type="HOGENOM" id="CLU_082268_4_0_6"/>
<dbReference type="SUPFAM" id="SSF54913">
    <property type="entry name" value="GlnB-like"/>
    <property type="match status" value="1"/>
</dbReference>
<dbReference type="SMART" id="SM00938">
    <property type="entry name" value="P-II"/>
    <property type="match status" value="1"/>
</dbReference>
<dbReference type="OrthoDB" id="5734741at2"/>
<accession>A0A0A7EJB9</accession>
<evidence type="ECO:0000256" key="1">
    <source>
        <dbReference type="PIRSR" id="PIRSR602187-50"/>
    </source>
</evidence>
<dbReference type="InterPro" id="IPR011322">
    <property type="entry name" value="N-reg_PII-like_a/b"/>
</dbReference>
<dbReference type="Pfam" id="PF00543">
    <property type="entry name" value="P-II"/>
    <property type="match status" value="1"/>
</dbReference>
<evidence type="ECO:0000313" key="2">
    <source>
        <dbReference type="EMBL" id="AIY66136.1"/>
    </source>
</evidence>
<reference evidence="2 3" key="1">
    <citation type="submission" date="2014-11" db="EMBL/GenBank/DDBJ databases">
        <title>Complete Genome Sequence of Pseudoalteromonas sp. Strain OCN003 Isolated from Kaneohe Bay, Oahu, Hawaii.</title>
        <authorList>
            <person name="Beurmann S."/>
            <person name="Videau P."/>
            <person name="Ushijima B."/>
            <person name="Smith A.M."/>
            <person name="Aeby G.S."/>
            <person name="Callahan S.M."/>
            <person name="Belcaid M."/>
        </authorList>
    </citation>
    <scope>NUCLEOTIDE SEQUENCE [LARGE SCALE GENOMIC DNA]</scope>
    <source>
        <strain evidence="2 3">OCN003</strain>
    </source>
</reference>
<name>A0A0A7EJB9_9GAMM</name>
<dbReference type="STRING" id="1348114.OM33_14210"/>
<dbReference type="eggNOG" id="COG0347">
    <property type="taxonomic scope" value="Bacteria"/>
</dbReference>
<evidence type="ECO:0008006" key="4">
    <source>
        <dbReference type="Google" id="ProtNLM"/>
    </source>
</evidence>
<dbReference type="GO" id="GO:0030234">
    <property type="term" value="F:enzyme regulator activity"/>
    <property type="evidence" value="ECO:0007669"/>
    <property type="project" value="InterPro"/>
</dbReference>
<proteinExistence type="predicted"/>
<dbReference type="KEGG" id="pseo:OM33_14210"/>
<organism evidence="2 3">
    <name type="scientific">Pseudoalteromonas piratica</name>
    <dbReference type="NCBI Taxonomy" id="1348114"/>
    <lineage>
        <taxon>Bacteria</taxon>
        <taxon>Pseudomonadati</taxon>
        <taxon>Pseudomonadota</taxon>
        <taxon>Gammaproteobacteria</taxon>
        <taxon>Alteromonadales</taxon>
        <taxon>Pseudoalteromonadaceae</taxon>
        <taxon>Pseudoalteromonas</taxon>
    </lineage>
</organism>
<keyword evidence="1" id="KW-0597">Phosphoprotein</keyword>
<dbReference type="GO" id="GO:0006808">
    <property type="term" value="P:regulation of nitrogen utilization"/>
    <property type="evidence" value="ECO:0007669"/>
    <property type="project" value="InterPro"/>
</dbReference>
<dbReference type="Proteomes" id="UP000030341">
    <property type="component" value="Chromosome 1"/>
</dbReference>
<dbReference type="RefSeq" id="WP_038642670.1">
    <property type="nucleotide sequence ID" value="NZ_CP009888.1"/>
</dbReference>
<dbReference type="InterPro" id="IPR002187">
    <property type="entry name" value="N-reg_PII"/>
</dbReference>
<dbReference type="InterPro" id="IPR015867">
    <property type="entry name" value="N-reg_PII/ATP_PRibTrfase_C"/>
</dbReference>
<evidence type="ECO:0000313" key="3">
    <source>
        <dbReference type="Proteomes" id="UP000030341"/>
    </source>
</evidence>
<keyword evidence="3" id="KW-1185">Reference proteome</keyword>
<gene>
    <name evidence="2" type="ORF">OM33_14210</name>
</gene>
<feature type="modified residue" description="O-UMP-tyrosine" evidence="1">
    <location>
        <position position="45"/>
    </location>
</feature>
<dbReference type="EMBL" id="CP009888">
    <property type="protein sequence ID" value="AIY66136.1"/>
    <property type="molecule type" value="Genomic_DNA"/>
</dbReference>
<protein>
    <recommendedName>
        <fullName evidence="4">Nitrogen regulatory protein P-II</fullName>
    </recommendedName>
</protein>
<sequence>MNMKKVTAIFDEMVLTRVEEALLSHGYKSFTLHKAMGRGAYADTYNRNHLSEHIVMTIYVAFDDAEHVAKVLLDAAYTNVEGEGLVSISPVDNLFWINSKSEASAEDLRSVGGQHEK</sequence>
<dbReference type="Gene3D" id="3.30.70.120">
    <property type="match status" value="1"/>
</dbReference>